<evidence type="ECO:0000313" key="2">
    <source>
        <dbReference type="EMBL" id="MPM51826.1"/>
    </source>
</evidence>
<dbReference type="EMBL" id="VSSQ01013588">
    <property type="protein sequence ID" value="MPM51826.1"/>
    <property type="molecule type" value="Genomic_DNA"/>
</dbReference>
<dbReference type="GO" id="GO:0030420">
    <property type="term" value="P:establishment of competence for transformation"/>
    <property type="evidence" value="ECO:0007669"/>
    <property type="project" value="InterPro"/>
</dbReference>
<sequence length="348" mass="40572">MENKTNKQSRKRAERKVDHQTVETHIKPIAGHCSADLLAEHSLNDLKATKNVGKTLDPEMLDTIISHLRTSLELSFAHKSQKKEEPEPFQVLLDPESIQAYLEKAWDLDRFVLDNSFLYLLSLDPQLHRTDFRTLIFFKDGRLIKTRESSNNVMRSLFELIGFNYDFIRGISTRVNGKEGHCVPYIFGRYSFLPLSGPTRKQSSWINLSKVQHYRALKGEKGVEVHCENQHVFQLPVRPQFFAEKVKQAGQTIHRQEHFLRNVLKNFDYVDGRKEERENNLLGNAFHAHTDRISLISMEDYIRIFQFSFAETALRHPSLRDNPVTDEALHLLRENLYADLPHLRNAVR</sequence>
<organism evidence="2">
    <name type="scientific">bioreactor metagenome</name>
    <dbReference type="NCBI Taxonomy" id="1076179"/>
    <lineage>
        <taxon>unclassified sequences</taxon>
        <taxon>metagenomes</taxon>
        <taxon>ecological metagenomes</taxon>
    </lineage>
</organism>
<evidence type="ECO:0008006" key="3">
    <source>
        <dbReference type="Google" id="ProtNLM"/>
    </source>
</evidence>
<name>A0A645AFU6_9ZZZZ</name>
<dbReference type="Pfam" id="PF06338">
    <property type="entry name" value="ComK"/>
    <property type="match status" value="1"/>
</dbReference>
<accession>A0A645AFU6</accession>
<reference evidence="2" key="1">
    <citation type="submission" date="2019-08" db="EMBL/GenBank/DDBJ databases">
        <authorList>
            <person name="Kucharzyk K."/>
            <person name="Murdoch R.W."/>
            <person name="Higgins S."/>
            <person name="Loffler F."/>
        </authorList>
    </citation>
    <scope>NUCLEOTIDE SEQUENCE</scope>
</reference>
<comment type="caution">
    <text evidence="2">The sequence shown here is derived from an EMBL/GenBank/DDBJ whole genome shotgun (WGS) entry which is preliminary data.</text>
</comment>
<dbReference type="AlphaFoldDB" id="A0A645AFU6"/>
<gene>
    <name evidence="2" type="ORF">SDC9_98577</name>
</gene>
<dbReference type="InterPro" id="IPR010461">
    <property type="entry name" value="ComK"/>
</dbReference>
<feature type="region of interest" description="Disordered" evidence="1">
    <location>
        <begin position="1"/>
        <end position="20"/>
    </location>
</feature>
<protein>
    <recommendedName>
        <fullName evidence="3">Competence protein comk</fullName>
    </recommendedName>
</protein>
<evidence type="ECO:0000256" key="1">
    <source>
        <dbReference type="SAM" id="MobiDB-lite"/>
    </source>
</evidence>
<proteinExistence type="predicted"/>